<evidence type="ECO:0000256" key="4">
    <source>
        <dbReference type="ARBA" id="ARBA00023157"/>
    </source>
</evidence>
<evidence type="ECO:0000256" key="1">
    <source>
        <dbReference type="ARBA" id="ARBA00007611"/>
    </source>
</evidence>
<keyword evidence="4" id="KW-1015">Disulfide bond</keyword>
<feature type="domain" description="TIL" evidence="5">
    <location>
        <begin position="2"/>
        <end position="54"/>
    </location>
</feature>
<keyword evidence="7" id="KW-1185">Reference proteome</keyword>
<dbReference type="Gene3D" id="2.10.25.10">
    <property type="entry name" value="Laminin"/>
    <property type="match status" value="1"/>
</dbReference>
<evidence type="ECO:0000256" key="3">
    <source>
        <dbReference type="ARBA" id="ARBA00022900"/>
    </source>
</evidence>
<dbReference type="PANTHER" id="PTHR23259">
    <property type="entry name" value="RIDDLE"/>
    <property type="match status" value="1"/>
</dbReference>
<evidence type="ECO:0000259" key="5">
    <source>
        <dbReference type="Pfam" id="PF01826"/>
    </source>
</evidence>
<sequence>MNEEFQQCGSACPKTCDGSNSTAICNLQCVQGCFCKMGYVLDRTGGVCVRETECK</sequence>
<dbReference type="AlphaFoldDB" id="A0A3P6NPK5"/>
<accession>A0A3P6NPK5</accession>
<organism evidence="6 7">
    <name type="scientific">Anisakis simplex</name>
    <name type="common">Herring worm</name>
    <dbReference type="NCBI Taxonomy" id="6269"/>
    <lineage>
        <taxon>Eukaryota</taxon>
        <taxon>Metazoa</taxon>
        <taxon>Ecdysozoa</taxon>
        <taxon>Nematoda</taxon>
        <taxon>Chromadorea</taxon>
        <taxon>Rhabditida</taxon>
        <taxon>Spirurina</taxon>
        <taxon>Ascaridomorpha</taxon>
        <taxon>Ascaridoidea</taxon>
        <taxon>Anisakidae</taxon>
        <taxon>Anisakis</taxon>
        <taxon>Anisakis simplex complex</taxon>
    </lineage>
</organism>
<dbReference type="GO" id="GO:0004867">
    <property type="term" value="F:serine-type endopeptidase inhibitor activity"/>
    <property type="evidence" value="ECO:0007669"/>
    <property type="project" value="UniProtKB-KW"/>
</dbReference>
<keyword evidence="2" id="KW-0646">Protease inhibitor</keyword>
<name>A0A3P6NPK5_ANISI</name>
<dbReference type="Proteomes" id="UP000267096">
    <property type="component" value="Unassembled WGS sequence"/>
</dbReference>
<evidence type="ECO:0000313" key="7">
    <source>
        <dbReference type="Proteomes" id="UP000267096"/>
    </source>
</evidence>
<feature type="non-terminal residue" evidence="6">
    <location>
        <position position="55"/>
    </location>
</feature>
<dbReference type="Pfam" id="PF01826">
    <property type="entry name" value="TIL"/>
    <property type="match status" value="1"/>
</dbReference>
<dbReference type="InterPro" id="IPR036084">
    <property type="entry name" value="Ser_inhib-like_sf"/>
</dbReference>
<dbReference type="PANTHER" id="PTHR23259:SF70">
    <property type="entry name" value="ACCESSORY GLAND PROTEIN ACP62F-RELATED"/>
    <property type="match status" value="1"/>
</dbReference>
<dbReference type="InterPro" id="IPR051368">
    <property type="entry name" value="SerProtInhib-TIL_Domain"/>
</dbReference>
<proteinExistence type="inferred from homology"/>
<keyword evidence="3" id="KW-0722">Serine protease inhibitor</keyword>
<dbReference type="EMBL" id="UYRR01000101">
    <property type="protein sequence ID" value="VDK17499.1"/>
    <property type="molecule type" value="Genomic_DNA"/>
</dbReference>
<comment type="similarity">
    <text evidence="1">Belongs to the serine protease inhibitor-like (TIL domain-containing) family.</text>
</comment>
<dbReference type="CDD" id="cd19941">
    <property type="entry name" value="TIL"/>
    <property type="match status" value="1"/>
</dbReference>
<gene>
    <name evidence="6" type="ORF">ASIM_LOCUS230</name>
</gene>
<dbReference type="InterPro" id="IPR002919">
    <property type="entry name" value="TIL_dom"/>
</dbReference>
<dbReference type="OrthoDB" id="5912264at2759"/>
<dbReference type="SUPFAM" id="SSF57567">
    <property type="entry name" value="Serine protease inhibitors"/>
    <property type="match status" value="1"/>
</dbReference>
<protein>
    <recommendedName>
        <fullName evidence="5">TIL domain-containing protein</fullName>
    </recommendedName>
</protein>
<dbReference type="FunFam" id="2.10.25.10:FF:000055">
    <property type="entry name" value="alpha-tectorin isoform X1"/>
    <property type="match status" value="1"/>
</dbReference>
<reference evidence="6 7" key="1">
    <citation type="submission" date="2018-11" db="EMBL/GenBank/DDBJ databases">
        <authorList>
            <consortium name="Pathogen Informatics"/>
        </authorList>
    </citation>
    <scope>NUCLEOTIDE SEQUENCE [LARGE SCALE GENOMIC DNA]</scope>
</reference>
<evidence type="ECO:0000313" key="6">
    <source>
        <dbReference type="EMBL" id="VDK17499.1"/>
    </source>
</evidence>
<evidence type="ECO:0000256" key="2">
    <source>
        <dbReference type="ARBA" id="ARBA00022690"/>
    </source>
</evidence>